<feature type="region of interest" description="Disordered" evidence="8">
    <location>
        <begin position="1143"/>
        <end position="1186"/>
    </location>
</feature>
<dbReference type="SUPFAM" id="SSF52025">
    <property type="entry name" value="PA domain"/>
    <property type="match status" value="1"/>
</dbReference>
<feature type="region of interest" description="Disordered" evidence="8">
    <location>
        <begin position="1294"/>
        <end position="1347"/>
    </location>
</feature>
<evidence type="ECO:0000313" key="12">
    <source>
        <dbReference type="Proteomes" id="UP000006906"/>
    </source>
</evidence>
<feature type="compositionally biased region" description="Low complexity" evidence="8">
    <location>
        <begin position="269"/>
        <end position="285"/>
    </location>
</feature>
<gene>
    <name evidence="11" type="ORF">CHLRE_06g301600v5</name>
</gene>
<dbReference type="Gramene" id="PNW82968">
    <property type="protein sequence ID" value="PNW82968"/>
    <property type="gene ID" value="CHLRE_06g301600v5"/>
</dbReference>
<dbReference type="InterPro" id="IPR001382">
    <property type="entry name" value="Glyco_hydro_47"/>
</dbReference>
<dbReference type="PRINTS" id="PR00747">
    <property type="entry name" value="GLYHDRLASE47"/>
</dbReference>
<protein>
    <recommendedName>
        <fullName evidence="7">alpha-1,2-Mannosidase</fullName>
        <ecNumber evidence="7">3.2.1.-</ecNumber>
    </recommendedName>
</protein>
<evidence type="ECO:0000256" key="3">
    <source>
        <dbReference type="ARBA" id="ARBA00022824"/>
    </source>
</evidence>
<comment type="cofactor">
    <cofactor evidence="6">
        <name>Ca(2+)</name>
        <dbReference type="ChEBI" id="CHEBI:29108"/>
    </cofactor>
</comment>
<dbReference type="EC" id="3.2.1.-" evidence="7"/>
<feature type="compositionally biased region" description="Low complexity" evidence="8">
    <location>
        <begin position="1581"/>
        <end position="1591"/>
    </location>
</feature>
<feature type="compositionally biased region" description="Acidic residues" evidence="8">
    <location>
        <begin position="830"/>
        <end position="849"/>
    </location>
</feature>
<evidence type="ECO:0000256" key="2">
    <source>
        <dbReference type="ARBA" id="ARBA00007658"/>
    </source>
</evidence>
<feature type="compositionally biased region" description="Basic and acidic residues" evidence="8">
    <location>
        <begin position="213"/>
        <end position="225"/>
    </location>
</feature>
<dbReference type="InterPro" id="IPR044674">
    <property type="entry name" value="EDEM1/2/3"/>
</dbReference>
<dbReference type="RefSeq" id="XP_042924317.1">
    <property type="nucleotide sequence ID" value="XM_043063611.1"/>
</dbReference>
<dbReference type="PANTHER" id="PTHR45679">
    <property type="entry name" value="ER DEGRADATION-ENHANCING ALPHA-MANNOSIDASE-LIKE PROTEIN 2"/>
    <property type="match status" value="1"/>
</dbReference>
<feature type="compositionally biased region" description="Low complexity" evidence="8">
    <location>
        <begin position="640"/>
        <end position="665"/>
    </location>
</feature>
<accession>A0A2K3DR64</accession>
<evidence type="ECO:0000256" key="4">
    <source>
        <dbReference type="ARBA" id="ARBA00023180"/>
    </source>
</evidence>
<feature type="compositionally biased region" description="Gly residues" evidence="8">
    <location>
        <begin position="242"/>
        <end position="253"/>
    </location>
</feature>
<dbReference type="OrthoDB" id="8118055at2759"/>
<feature type="active site" description="Proton donor" evidence="5">
    <location>
        <position position="136"/>
    </location>
</feature>
<keyword evidence="4" id="KW-0325">Glycoprotein</keyword>
<keyword evidence="6" id="KW-0479">Metal-binding</keyword>
<keyword evidence="6" id="KW-0106">Calcium</keyword>
<dbReference type="EMBL" id="CM008967">
    <property type="protein sequence ID" value="PNW82968.1"/>
    <property type="molecule type" value="Genomic_DNA"/>
</dbReference>
<keyword evidence="3" id="KW-0256">Endoplasmic reticulum</keyword>
<dbReference type="InterPro" id="IPR012341">
    <property type="entry name" value="6hp_glycosidase-like_sf"/>
</dbReference>
<feature type="binding site" evidence="6">
    <location>
        <position position="608"/>
    </location>
    <ligand>
        <name>Ca(2+)</name>
        <dbReference type="ChEBI" id="CHEBI:29108"/>
    </ligand>
</feature>
<keyword evidence="12" id="KW-1185">Reference proteome</keyword>
<dbReference type="PANTHER" id="PTHR45679:SF5">
    <property type="entry name" value="ER DEGRADATION-ENHANCING ALPHA-MANNOSIDASE-LIKE PROTEIN 1"/>
    <property type="match status" value="1"/>
</dbReference>
<dbReference type="Gene3D" id="3.50.30.30">
    <property type="match status" value="1"/>
</dbReference>
<dbReference type="InterPro" id="IPR046450">
    <property type="entry name" value="PA_dom_sf"/>
</dbReference>
<dbReference type="Pfam" id="PF02225">
    <property type="entry name" value="PA"/>
    <property type="match status" value="1"/>
</dbReference>
<dbReference type="SUPFAM" id="SSF48225">
    <property type="entry name" value="Seven-hairpin glycosidases"/>
    <property type="match status" value="2"/>
</dbReference>
<evidence type="ECO:0000259" key="10">
    <source>
        <dbReference type="Pfam" id="PF02225"/>
    </source>
</evidence>
<organism evidence="11 12">
    <name type="scientific">Chlamydomonas reinhardtii</name>
    <name type="common">Chlamydomonas smithii</name>
    <dbReference type="NCBI Taxonomy" id="3055"/>
    <lineage>
        <taxon>Eukaryota</taxon>
        <taxon>Viridiplantae</taxon>
        <taxon>Chlorophyta</taxon>
        <taxon>core chlorophytes</taxon>
        <taxon>Chlorophyceae</taxon>
        <taxon>CS clade</taxon>
        <taxon>Chlamydomonadales</taxon>
        <taxon>Chlamydomonadaceae</taxon>
        <taxon>Chlamydomonas</taxon>
    </lineage>
</organism>
<dbReference type="InterPro" id="IPR036026">
    <property type="entry name" value="Seven-hairpin_glycosidases"/>
</dbReference>
<feature type="region of interest" description="Disordered" evidence="8">
    <location>
        <begin position="177"/>
        <end position="290"/>
    </location>
</feature>
<feature type="region of interest" description="Disordered" evidence="8">
    <location>
        <begin position="810"/>
        <end position="871"/>
    </location>
</feature>
<feature type="active site" evidence="5">
    <location>
        <position position="405"/>
    </location>
</feature>
<dbReference type="GO" id="GO:0005975">
    <property type="term" value="P:carbohydrate metabolic process"/>
    <property type="evidence" value="ECO:0007669"/>
    <property type="project" value="InterPro"/>
</dbReference>
<dbReference type="GO" id="GO:0016020">
    <property type="term" value="C:membrane"/>
    <property type="evidence" value="ECO:0007669"/>
    <property type="project" value="InterPro"/>
</dbReference>
<feature type="compositionally biased region" description="Gly residues" evidence="8">
    <location>
        <begin position="1811"/>
        <end position="1838"/>
    </location>
</feature>
<evidence type="ECO:0000256" key="9">
    <source>
        <dbReference type="SAM" id="SignalP"/>
    </source>
</evidence>
<feature type="region of interest" description="Disordered" evidence="8">
    <location>
        <begin position="1491"/>
        <end position="1613"/>
    </location>
</feature>
<dbReference type="GO" id="GO:1904380">
    <property type="term" value="P:endoplasmic reticulum mannose trimming"/>
    <property type="evidence" value="ECO:0007669"/>
    <property type="project" value="InterPro"/>
</dbReference>
<name>A0A2K3DR64_CHLRE</name>
<evidence type="ECO:0000313" key="11">
    <source>
        <dbReference type="EMBL" id="PNW82968.1"/>
    </source>
</evidence>
<evidence type="ECO:0000256" key="8">
    <source>
        <dbReference type="SAM" id="MobiDB-lite"/>
    </source>
</evidence>
<feature type="compositionally biased region" description="Acidic residues" evidence="8">
    <location>
        <begin position="1491"/>
        <end position="1500"/>
    </location>
</feature>
<dbReference type="GO" id="GO:0044322">
    <property type="term" value="C:endoplasmic reticulum quality control compartment"/>
    <property type="evidence" value="ECO:0007669"/>
    <property type="project" value="GOC"/>
</dbReference>
<dbReference type="Proteomes" id="UP000006906">
    <property type="component" value="Chromosome 6"/>
</dbReference>
<evidence type="ECO:0000256" key="1">
    <source>
        <dbReference type="ARBA" id="ARBA00004240"/>
    </source>
</evidence>
<dbReference type="Gene3D" id="1.50.10.10">
    <property type="match status" value="2"/>
</dbReference>
<feature type="region of interest" description="Disordered" evidence="8">
    <location>
        <begin position="1796"/>
        <end position="1838"/>
    </location>
</feature>
<feature type="domain" description="PA" evidence="10">
    <location>
        <begin position="1638"/>
        <end position="1723"/>
    </location>
</feature>
<proteinExistence type="inferred from homology"/>
<feature type="compositionally biased region" description="Low complexity" evidence="8">
    <location>
        <begin position="1294"/>
        <end position="1320"/>
    </location>
</feature>
<feature type="compositionally biased region" description="Basic residues" evidence="8">
    <location>
        <begin position="695"/>
        <end position="704"/>
    </location>
</feature>
<reference evidence="11 12" key="1">
    <citation type="journal article" date="2007" name="Science">
        <title>The Chlamydomonas genome reveals the evolution of key animal and plant functions.</title>
        <authorList>
            <person name="Merchant S.S."/>
            <person name="Prochnik S.E."/>
            <person name="Vallon O."/>
            <person name="Harris E.H."/>
            <person name="Karpowicz S.J."/>
            <person name="Witman G.B."/>
            <person name="Terry A."/>
            <person name="Salamov A."/>
            <person name="Fritz-Laylin L.K."/>
            <person name="Marechal-Drouard L."/>
            <person name="Marshall W.F."/>
            <person name="Qu L.H."/>
            <person name="Nelson D.R."/>
            <person name="Sanderfoot A.A."/>
            <person name="Spalding M.H."/>
            <person name="Kapitonov V.V."/>
            <person name="Ren Q."/>
            <person name="Ferris P."/>
            <person name="Lindquist E."/>
            <person name="Shapiro H."/>
            <person name="Lucas S.M."/>
            <person name="Grimwood J."/>
            <person name="Schmutz J."/>
            <person name="Cardol P."/>
            <person name="Cerutti H."/>
            <person name="Chanfreau G."/>
            <person name="Chen C.L."/>
            <person name="Cognat V."/>
            <person name="Croft M.T."/>
            <person name="Dent R."/>
            <person name="Dutcher S."/>
            <person name="Fernandez E."/>
            <person name="Fukuzawa H."/>
            <person name="Gonzalez-Ballester D."/>
            <person name="Gonzalez-Halphen D."/>
            <person name="Hallmann A."/>
            <person name="Hanikenne M."/>
            <person name="Hippler M."/>
            <person name="Inwood W."/>
            <person name="Jabbari K."/>
            <person name="Kalanon M."/>
            <person name="Kuras R."/>
            <person name="Lefebvre P.A."/>
            <person name="Lemaire S.D."/>
            <person name="Lobanov A.V."/>
            <person name="Lohr M."/>
            <person name="Manuell A."/>
            <person name="Meier I."/>
            <person name="Mets L."/>
            <person name="Mittag M."/>
            <person name="Mittelmeier T."/>
            <person name="Moroney J.V."/>
            <person name="Moseley J."/>
            <person name="Napoli C."/>
            <person name="Nedelcu A.M."/>
            <person name="Niyogi K."/>
            <person name="Novoselov S.V."/>
            <person name="Paulsen I.T."/>
            <person name="Pazour G."/>
            <person name="Purton S."/>
            <person name="Ral J.P."/>
            <person name="Riano-Pachon D.M."/>
            <person name="Riekhof W."/>
            <person name="Rymarquis L."/>
            <person name="Schroda M."/>
            <person name="Stern D."/>
            <person name="Umen J."/>
            <person name="Willows R."/>
            <person name="Wilson N."/>
            <person name="Zimmer S.L."/>
            <person name="Allmer J."/>
            <person name="Balk J."/>
            <person name="Bisova K."/>
            <person name="Chen C.J."/>
            <person name="Elias M."/>
            <person name="Gendler K."/>
            <person name="Hauser C."/>
            <person name="Lamb M.R."/>
            <person name="Ledford H."/>
            <person name="Long J.C."/>
            <person name="Minagawa J."/>
            <person name="Page M.D."/>
            <person name="Pan J."/>
            <person name="Pootakham W."/>
            <person name="Roje S."/>
            <person name="Rose A."/>
            <person name="Stahlberg E."/>
            <person name="Terauchi A.M."/>
            <person name="Yang P."/>
            <person name="Ball S."/>
            <person name="Bowler C."/>
            <person name="Dieckmann C.L."/>
            <person name="Gladyshev V.N."/>
            <person name="Green P."/>
            <person name="Jorgensen R."/>
            <person name="Mayfield S."/>
            <person name="Mueller-Roeber B."/>
            <person name="Rajamani S."/>
            <person name="Sayre R.T."/>
            <person name="Brokstein P."/>
            <person name="Dubchak I."/>
            <person name="Goodstein D."/>
            <person name="Hornick L."/>
            <person name="Huang Y.W."/>
            <person name="Jhaveri J."/>
            <person name="Luo Y."/>
            <person name="Martinez D."/>
            <person name="Ngau W.C."/>
            <person name="Otillar B."/>
            <person name="Poliakov A."/>
            <person name="Porter A."/>
            <person name="Szajkowski L."/>
            <person name="Werner G."/>
            <person name="Zhou K."/>
            <person name="Grigoriev I.V."/>
            <person name="Rokhsar D.S."/>
            <person name="Grossman A.R."/>
        </authorList>
    </citation>
    <scope>NUCLEOTIDE SEQUENCE [LARGE SCALE GENOMIC DNA]</scope>
    <source>
        <strain evidence="12">CC-503</strain>
    </source>
</reference>
<evidence type="ECO:0000256" key="7">
    <source>
        <dbReference type="RuleBase" id="RU361193"/>
    </source>
</evidence>
<feature type="region of interest" description="Disordered" evidence="8">
    <location>
        <begin position="632"/>
        <end position="672"/>
    </location>
</feature>
<keyword evidence="7" id="KW-0326">Glycosidase</keyword>
<dbReference type="InParanoid" id="A0A2K3DR64"/>
<comment type="similarity">
    <text evidence="2 7">Belongs to the glycosyl hydrolase 47 family.</text>
</comment>
<dbReference type="InterPro" id="IPR003137">
    <property type="entry name" value="PA_domain"/>
</dbReference>
<dbReference type="STRING" id="3055.A0A2K3DR64"/>
<feature type="compositionally biased region" description="Basic and acidic residues" evidence="8">
    <location>
        <begin position="1321"/>
        <end position="1341"/>
    </location>
</feature>
<feature type="region of interest" description="Disordered" evidence="8">
    <location>
        <begin position="692"/>
        <end position="732"/>
    </location>
</feature>
<dbReference type="GO" id="GO:0004571">
    <property type="term" value="F:mannosyl-oligosaccharide 1,2-alpha-mannosidase activity"/>
    <property type="evidence" value="ECO:0007669"/>
    <property type="project" value="InterPro"/>
</dbReference>
<feature type="active site" description="Proton donor" evidence="5">
    <location>
        <position position="504"/>
    </location>
</feature>
<keyword evidence="9" id="KW-0732">Signal</keyword>
<dbReference type="GeneID" id="66053862"/>
<evidence type="ECO:0000256" key="5">
    <source>
        <dbReference type="PIRSR" id="PIRSR601382-1"/>
    </source>
</evidence>
<sequence length="1905" mass="201273">MGRRGLVAAVLCCALLCGPEHWYVDAKVPGKLVKAIWDDASTQTEVDAAEVKRLRQEAWEMFDHGYTNYMKHAFPKDNLLPISCGGKDWQGGLAITLVDSLDALMLLNRKQDVLDSMELVRRELHFDKDIKVHVFETVIRVLGGLLSGHMLLDRNPGMVDAADPHAAAAAAAAALNRTQQAQHLDPAEAQARARGAGDAHLLGGGEVSAGGQHAEEQQLERRQRDQGQGWQEGSSSAEPGEHGGGSEGNGAGPDTGAATAPYTSPGDESTSNSTITNDNSTNSSSHRQKPSAYDGIFLRKAVELADLLLPAFDTPSGLPALFVHLKTGPVHDSFNSTCTACAGTLLLELGMLTALTGDPVYLEKAEFAAKALYDRRSRLGLVGASLNVVNSQWASRESTIGPGSDSYYEYLLKAYLMFGKSEYLDWFAELYGSTMRWMQIPGTFKGYSWMVDVHMDNGRLSRPFVSSLGAFWPGMQALAGQEREAVELHANFTAAWRTFGWLPEVFGIDLSKVHPEDPGYNLRPEHIESTYLLHCLTQNPYYLRVASNIQSTLHAHNRVQCGYTQINHVDTGEHGDLMESYFLSETAKYLYLMFSDAPGLIDYYVLTTEGHLMPPVPHPDSLDLDRLRRRHVRRQRRRGQQAATKEQGAGQQQQQQQGEQAGAVTQEHHGKPGGVAAVRAAVDAIFAAVAAVSGHHSHQQHQHQHAPSTHARGEQVESAQHQRQPQDQHPHEGAVDLDAAAATVAAAAAAAASTAGGDTATTAAAAAAAAAAVAALAEGAGGGSSSSGGSGQWTPESLAAAVHALRQAAEGNESALTGHGAASSHAAGEDGNDDADDEAWDEAGDEAAEGDAAAGGWASELPVPQPVPENCAKICTPPPEAEQAAEEARLRAAFPLLGFRRRDAELVRHRRCVACCVVTARIADNPPQDDASRARIMKLPRESIDEVTNQQDGQQQQQNQHVLAQVVCTIKVFRDGSLSCNNVRGVTPHDAQHGVPYNAVILQMSAVPDDPQQQQKQQGQGQTAGQQHKSGRQQQPGQPPAPDYGLVAVRGGLGGETSLVLEAMTAHYGPILADATPKCLSELLAAPVTHLAGGCDGHLQSPLEVPLLLHRWRGSGGQRIGRQGGGTCPAYLRRRMNKLGRSTAPVGKVRKGEDPECGLVSDLGPWTRPPYGSGAEGGGSRPVRRRRQPLQVQVEVDAAAEVAEVPVAALGAEAVHGTGQEAEPQEQEHPVQLQHQNQDHDQDEDQHYLQLQHQGQDQHLQYYQEPEPLEGLPPDGFASVDAFFLARDAELLREQQQQQEGQQQGQQLQQGQQQEQQQDEGQGRDEEERRISPHHLSRMDPDGDIPPMEYVQLYQEVEPLEGLPPDGFASVDAFFLARDAELLREQQQGQLAAQLEQQHRLQQEEPQNAVAIPGQHHEEQEYEYDCDCGAHLAPATVVPRALPAAGAAAAQAAIAPAAVAGEVAVQEDDDGGGSCGDPDSYDIIDIYVEDDEEDDDDEGVGEVAAIDSGPDRGLGMVPVLPGDVDLDSQQHEHQHQHQQPQEGAGAATPEGNVKAGGQGTAPTPVPAQPEAPAQLPVEPPAQGRAEAAAKSAARRAQEDDEDEYEDDDEDEELVDQPLWRWSIESHHDGACAHAPTATGALVLAEPRDGCEQAANPAALAGAVAVVVRGGCSFVAKTLNMQAAGAVGVLVLNTQPPGELLNMAADDSGQEPEIPALLLGGAESRRLLQALAAAGVAGEPPPVGSMAALPHHMMAPGGPARRLISGAAQAPAGQGAAAGGGGGGAEGTCSAAPVQGGGAVGAGADSSTTPSEGGGGSGGGAGGGNSAGGSGGGGGGGGGNQLSTRLDLLVPSGSHAFLQANVVAKGRNLQHLFESVLADGRAVLLLQQIAQTNAKQVIASMRQRKP</sequence>
<feature type="active site" evidence="5">
    <location>
        <position position="525"/>
    </location>
</feature>
<keyword evidence="7" id="KW-0378">Hydrolase</keyword>
<feature type="chain" id="PRO_5014378526" description="alpha-1,2-Mannosidase" evidence="9">
    <location>
        <begin position="27"/>
        <end position="1905"/>
    </location>
</feature>
<evidence type="ECO:0000256" key="6">
    <source>
        <dbReference type="PIRSR" id="PIRSR601382-2"/>
    </source>
</evidence>
<feature type="region of interest" description="Disordered" evidence="8">
    <location>
        <begin position="1216"/>
        <end position="1247"/>
    </location>
</feature>
<comment type="subcellular location">
    <subcellularLocation>
        <location evidence="1">Endoplasmic reticulum</location>
    </subcellularLocation>
</comment>
<feature type="compositionally biased region" description="Low complexity" evidence="8">
    <location>
        <begin position="1012"/>
        <end position="1027"/>
    </location>
</feature>
<feature type="compositionally biased region" description="Low complexity" evidence="8">
    <location>
        <begin position="226"/>
        <end position="238"/>
    </location>
</feature>
<dbReference type="KEGG" id="cre:CHLRE_06g301600v5"/>
<feature type="region of interest" description="Disordered" evidence="8">
    <location>
        <begin position="1008"/>
        <end position="1044"/>
    </location>
</feature>
<feature type="signal peptide" evidence="9">
    <location>
        <begin position="1"/>
        <end position="26"/>
    </location>
</feature>
<dbReference type="GO" id="GO:0005509">
    <property type="term" value="F:calcium ion binding"/>
    <property type="evidence" value="ECO:0007669"/>
    <property type="project" value="InterPro"/>
</dbReference>
<dbReference type="Pfam" id="PF01532">
    <property type="entry name" value="Glyco_hydro_47"/>
    <property type="match status" value="2"/>
</dbReference>
<feature type="compositionally biased region" description="Acidic residues" evidence="8">
    <location>
        <begin position="1598"/>
        <end position="1613"/>
    </location>
</feature>